<evidence type="ECO:0000259" key="4">
    <source>
        <dbReference type="PROSITE" id="PS50893"/>
    </source>
</evidence>
<evidence type="ECO:0000256" key="1">
    <source>
        <dbReference type="ARBA" id="ARBA00022448"/>
    </source>
</evidence>
<evidence type="ECO:0000313" key="5">
    <source>
        <dbReference type="EMBL" id="NER17242.1"/>
    </source>
</evidence>
<dbReference type="InterPro" id="IPR003439">
    <property type="entry name" value="ABC_transporter-like_ATP-bd"/>
</dbReference>
<keyword evidence="3 5" id="KW-0067">ATP-binding</keyword>
<keyword evidence="1" id="KW-0813">Transport</keyword>
<dbReference type="PROSITE" id="PS50893">
    <property type="entry name" value="ABC_TRANSPORTER_2"/>
    <property type="match status" value="1"/>
</dbReference>
<reference evidence="5 6" key="1">
    <citation type="submission" date="2020-01" db="EMBL/GenBank/DDBJ databases">
        <title>Spongiivirga citrea KCTC 32990T.</title>
        <authorList>
            <person name="Wang G."/>
        </authorList>
    </citation>
    <scope>NUCLEOTIDE SEQUENCE [LARGE SCALE GENOMIC DNA]</scope>
    <source>
        <strain evidence="5 6">KCTC 32990</strain>
    </source>
</reference>
<proteinExistence type="predicted"/>
<dbReference type="PANTHER" id="PTHR42781:SF8">
    <property type="entry name" value="BICARBONATE TRANSPORT ATP-BINDING PROTEIN CMPC"/>
    <property type="match status" value="1"/>
</dbReference>
<dbReference type="GO" id="GO:0005524">
    <property type="term" value="F:ATP binding"/>
    <property type="evidence" value="ECO:0007669"/>
    <property type="project" value="UniProtKB-KW"/>
</dbReference>
<evidence type="ECO:0000313" key="6">
    <source>
        <dbReference type="Proteomes" id="UP000474296"/>
    </source>
</evidence>
<dbReference type="InterPro" id="IPR050093">
    <property type="entry name" value="ABC_SmlMolc_Importer"/>
</dbReference>
<dbReference type="InterPro" id="IPR017871">
    <property type="entry name" value="ABC_transporter-like_CS"/>
</dbReference>
<evidence type="ECO:0000256" key="2">
    <source>
        <dbReference type="ARBA" id="ARBA00022741"/>
    </source>
</evidence>
<dbReference type="GO" id="GO:0016887">
    <property type="term" value="F:ATP hydrolysis activity"/>
    <property type="evidence" value="ECO:0007669"/>
    <property type="project" value="InterPro"/>
</dbReference>
<feature type="domain" description="ABC transporter" evidence="4">
    <location>
        <begin position="2"/>
        <end position="233"/>
    </location>
</feature>
<dbReference type="EMBL" id="JAABOQ010000003">
    <property type="protein sequence ID" value="NER17242.1"/>
    <property type="molecule type" value="Genomic_DNA"/>
</dbReference>
<dbReference type="RefSeq" id="WP_164031534.1">
    <property type="nucleotide sequence ID" value="NZ_JAABOQ010000003.1"/>
</dbReference>
<name>A0A6M0CI91_9FLAO</name>
<evidence type="ECO:0000256" key="3">
    <source>
        <dbReference type="ARBA" id="ARBA00022840"/>
    </source>
</evidence>
<keyword evidence="6" id="KW-1185">Reference proteome</keyword>
<dbReference type="InterPro" id="IPR027417">
    <property type="entry name" value="P-loop_NTPase"/>
</dbReference>
<keyword evidence="2" id="KW-0547">Nucleotide-binding</keyword>
<accession>A0A6M0CI91</accession>
<dbReference type="Pfam" id="PF00005">
    <property type="entry name" value="ABC_tran"/>
    <property type="match status" value="1"/>
</dbReference>
<dbReference type="SMART" id="SM00382">
    <property type="entry name" value="AAA"/>
    <property type="match status" value="1"/>
</dbReference>
<sequence length="327" mass="37249">MLVVDHVSFSYQEKITLKNINFKAKKGEHISIIGESGSGKSTLLKSIYGLLQLNEGKITWNGEELLGPDFNLIPGHLFMKYVAQDFELMPFTTVAENVGTYFARGDKKGEDRVKELIEIMQLEDFADTKVKNLSGGQQQRVALAKALATKPEVLLLDEPFNQVDHFLKNSLRRALFAYLKKEKIMCFVATHDMTDALSYSDTTIVLKDGEIKANNSPKKLYEKPNDRYIALLFGEVNDLNVSDVWKGEIPSELKNKSFFCYPHDLRKSKIGTLKVNVVQSYYRGDRYLVKSRSNKKTVFFFHKNLLKTGLEVSLFISKETIAKRIVN</sequence>
<gene>
    <name evidence="5" type="ORF">GWK10_08470</name>
</gene>
<dbReference type="Gene3D" id="3.40.50.300">
    <property type="entry name" value="P-loop containing nucleotide triphosphate hydrolases"/>
    <property type="match status" value="1"/>
</dbReference>
<dbReference type="InterPro" id="IPR003593">
    <property type="entry name" value="AAA+_ATPase"/>
</dbReference>
<dbReference type="Proteomes" id="UP000474296">
    <property type="component" value="Unassembled WGS sequence"/>
</dbReference>
<organism evidence="5 6">
    <name type="scientific">Spongiivirga citrea</name>
    <dbReference type="NCBI Taxonomy" id="1481457"/>
    <lineage>
        <taxon>Bacteria</taxon>
        <taxon>Pseudomonadati</taxon>
        <taxon>Bacteroidota</taxon>
        <taxon>Flavobacteriia</taxon>
        <taxon>Flavobacteriales</taxon>
        <taxon>Flavobacteriaceae</taxon>
        <taxon>Spongiivirga</taxon>
    </lineage>
</organism>
<dbReference type="AlphaFoldDB" id="A0A6M0CI91"/>
<dbReference type="SUPFAM" id="SSF52540">
    <property type="entry name" value="P-loop containing nucleoside triphosphate hydrolases"/>
    <property type="match status" value="1"/>
</dbReference>
<comment type="caution">
    <text evidence="5">The sequence shown here is derived from an EMBL/GenBank/DDBJ whole genome shotgun (WGS) entry which is preliminary data.</text>
</comment>
<protein>
    <submittedName>
        <fullName evidence="5">ATP-binding cassette domain-containing protein</fullName>
    </submittedName>
</protein>
<dbReference type="PANTHER" id="PTHR42781">
    <property type="entry name" value="SPERMIDINE/PUTRESCINE IMPORT ATP-BINDING PROTEIN POTA"/>
    <property type="match status" value="1"/>
</dbReference>
<dbReference type="PROSITE" id="PS00211">
    <property type="entry name" value="ABC_TRANSPORTER_1"/>
    <property type="match status" value="1"/>
</dbReference>